<proteinExistence type="predicted"/>
<reference evidence="1" key="2">
    <citation type="submission" date="2020-09" db="EMBL/GenBank/DDBJ databases">
        <authorList>
            <person name="Sun Q."/>
            <person name="Ohkuma M."/>
        </authorList>
    </citation>
    <scope>NUCLEOTIDE SEQUENCE</scope>
    <source>
        <strain evidence="1">JCM 13064</strain>
    </source>
</reference>
<dbReference type="InterPro" id="IPR029044">
    <property type="entry name" value="Nucleotide-diphossugar_trans"/>
</dbReference>
<dbReference type="CDD" id="cd00761">
    <property type="entry name" value="Glyco_tranf_GTA_type"/>
    <property type="match status" value="1"/>
</dbReference>
<sequence length="226" mass="24702">MSDLLVIVPSRGRPSAVAELLDSWRQTTGGAAELLVVVDDDDPALPAYRALDVQVRVHASTGTRGIVPVLNAAAIEAAESYPMVGFFGDDHRPRTQAWDVTLAEALAELKTGLVYGDDLLRGEALPTAVAMTSNIVTTLGWMAPPTFTHLWVDNVWHDLGHTLGRLRYLPGVVIEHMHPAAGKGQWDELYKTVNDDSMYARDKAAYKAYHESGQFDRDVAALRTLP</sequence>
<reference evidence="1" key="1">
    <citation type="journal article" date="2014" name="Int. J. Syst. Evol. Microbiol.">
        <title>Complete genome sequence of Corynebacterium casei LMG S-19264T (=DSM 44701T), isolated from a smear-ripened cheese.</title>
        <authorList>
            <consortium name="US DOE Joint Genome Institute (JGI-PGF)"/>
            <person name="Walter F."/>
            <person name="Albersmeier A."/>
            <person name="Kalinowski J."/>
            <person name="Ruckert C."/>
        </authorList>
    </citation>
    <scope>NUCLEOTIDE SEQUENCE</scope>
    <source>
        <strain evidence="1">JCM 13064</strain>
    </source>
</reference>
<evidence type="ECO:0008006" key="3">
    <source>
        <dbReference type="Google" id="ProtNLM"/>
    </source>
</evidence>
<accession>A0A917QNU9</accession>
<dbReference type="EMBL" id="BMNT01000001">
    <property type="protein sequence ID" value="GGK61462.1"/>
    <property type="molecule type" value="Genomic_DNA"/>
</dbReference>
<protein>
    <recommendedName>
        <fullName evidence="3">Glycosyltransferase</fullName>
    </recommendedName>
</protein>
<gene>
    <name evidence="1" type="ORF">GCM10007964_00680</name>
</gene>
<keyword evidence="2" id="KW-1185">Reference proteome</keyword>
<dbReference type="AlphaFoldDB" id="A0A917QNU9"/>
<organism evidence="1 2">
    <name type="scientific">Sphaerisporangium melleum</name>
    <dbReference type="NCBI Taxonomy" id="321316"/>
    <lineage>
        <taxon>Bacteria</taxon>
        <taxon>Bacillati</taxon>
        <taxon>Actinomycetota</taxon>
        <taxon>Actinomycetes</taxon>
        <taxon>Streptosporangiales</taxon>
        <taxon>Streptosporangiaceae</taxon>
        <taxon>Sphaerisporangium</taxon>
    </lineage>
</organism>
<dbReference type="Proteomes" id="UP000645217">
    <property type="component" value="Unassembled WGS sequence"/>
</dbReference>
<evidence type="ECO:0000313" key="2">
    <source>
        <dbReference type="Proteomes" id="UP000645217"/>
    </source>
</evidence>
<comment type="caution">
    <text evidence="1">The sequence shown here is derived from an EMBL/GenBank/DDBJ whole genome shotgun (WGS) entry which is preliminary data.</text>
</comment>
<dbReference type="SUPFAM" id="SSF53448">
    <property type="entry name" value="Nucleotide-diphospho-sugar transferases"/>
    <property type="match status" value="1"/>
</dbReference>
<dbReference type="RefSeq" id="WP_189160877.1">
    <property type="nucleotide sequence ID" value="NZ_BMNT01000001.1"/>
</dbReference>
<name>A0A917QNU9_9ACTN</name>
<evidence type="ECO:0000313" key="1">
    <source>
        <dbReference type="EMBL" id="GGK61462.1"/>
    </source>
</evidence>